<dbReference type="SUPFAM" id="SSF88723">
    <property type="entry name" value="PIN domain-like"/>
    <property type="match status" value="1"/>
</dbReference>
<dbReference type="PANTHER" id="PTHR33653">
    <property type="entry name" value="RIBONUCLEASE VAPC2"/>
    <property type="match status" value="1"/>
</dbReference>
<evidence type="ECO:0000256" key="8">
    <source>
        <dbReference type="HAMAP-Rule" id="MF_00265"/>
    </source>
</evidence>
<keyword evidence="3 8" id="KW-0540">Nuclease</keyword>
<evidence type="ECO:0000313" key="11">
    <source>
        <dbReference type="Proteomes" id="UP000515292"/>
    </source>
</evidence>
<feature type="binding site" evidence="8">
    <location>
        <position position="97"/>
    </location>
    <ligand>
        <name>Mg(2+)</name>
        <dbReference type="ChEBI" id="CHEBI:18420"/>
    </ligand>
</feature>
<evidence type="ECO:0000313" key="10">
    <source>
        <dbReference type="EMBL" id="QMW22587.1"/>
    </source>
</evidence>
<keyword evidence="2 8" id="KW-1277">Toxin-antitoxin system</keyword>
<name>A0A7G5IGU5_9SPHN</name>
<evidence type="ECO:0000256" key="6">
    <source>
        <dbReference type="ARBA" id="ARBA00022842"/>
    </source>
</evidence>
<dbReference type="Proteomes" id="UP000515292">
    <property type="component" value="Chromosome"/>
</dbReference>
<organism evidence="10 11">
    <name type="scientific">Sandaracinobacteroides saxicola</name>
    <dbReference type="NCBI Taxonomy" id="2759707"/>
    <lineage>
        <taxon>Bacteria</taxon>
        <taxon>Pseudomonadati</taxon>
        <taxon>Pseudomonadota</taxon>
        <taxon>Alphaproteobacteria</taxon>
        <taxon>Sphingomonadales</taxon>
        <taxon>Sphingosinicellaceae</taxon>
        <taxon>Sandaracinobacteroides</taxon>
    </lineage>
</organism>
<evidence type="ECO:0000259" key="9">
    <source>
        <dbReference type="Pfam" id="PF01850"/>
    </source>
</evidence>
<keyword evidence="6 8" id="KW-0460">Magnesium</keyword>
<comment type="function">
    <text evidence="8">Toxic component of a toxin-antitoxin (TA) system. An RNase.</text>
</comment>
<keyword evidence="11" id="KW-1185">Reference proteome</keyword>
<evidence type="ECO:0000256" key="4">
    <source>
        <dbReference type="ARBA" id="ARBA00022723"/>
    </source>
</evidence>
<sequence>MIIVDTSALMAIILGEAEALRCRTTLMAADDALISAATLAETLIVARRRGKAAQMDDLLGDTQLHIVSVTEAFARRVADAYDKWGKGVHPAALNLADCFAYALAIERACPLLFVGDDFSRTDVISA</sequence>
<evidence type="ECO:0000256" key="7">
    <source>
        <dbReference type="ARBA" id="ARBA00038093"/>
    </source>
</evidence>
<comment type="similarity">
    <text evidence="7 8">Belongs to the PINc/VapC protein family.</text>
</comment>
<dbReference type="Pfam" id="PF01850">
    <property type="entry name" value="PIN"/>
    <property type="match status" value="1"/>
</dbReference>
<keyword evidence="4 8" id="KW-0479">Metal-binding</keyword>
<dbReference type="EC" id="3.1.-.-" evidence="8"/>
<dbReference type="Gene3D" id="3.40.50.1010">
    <property type="entry name" value="5'-nuclease"/>
    <property type="match status" value="1"/>
</dbReference>
<dbReference type="CDD" id="cd09871">
    <property type="entry name" value="PIN_MtVapC28-VapC30-like"/>
    <property type="match status" value="1"/>
</dbReference>
<keyword evidence="5 8" id="KW-0378">Hydrolase</keyword>
<dbReference type="HAMAP" id="MF_00265">
    <property type="entry name" value="VapC_Nob1"/>
    <property type="match status" value="1"/>
</dbReference>
<dbReference type="AlphaFoldDB" id="A0A7G5IGU5"/>
<dbReference type="InterPro" id="IPR029060">
    <property type="entry name" value="PIN-like_dom_sf"/>
</dbReference>
<proteinExistence type="inferred from homology"/>
<evidence type="ECO:0000256" key="2">
    <source>
        <dbReference type="ARBA" id="ARBA00022649"/>
    </source>
</evidence>
<accession>A0A7G5IGU5</accession>
<dbReference type="GO" id="GO:0000287">
    <property type="term" value="F:magnesium ion binding"/>
    <property type="evidence" value="ECO:0007669"/>
    <property type="project" value="UniProtKB-UniRule"/>
</dbReference>
<dbReference type="RefSeq" id="WP_182295615.1">
    <property type="nucleotide sequence ID" value="NZ_CP059851.1"/>
</dbReference>
<evidence type="ECO:0000256" key="3">
    <source>
        <dbReference type="ARBA" id="ARBA00022722"/>
    </source>
</evidence>
<feature type="binding site" evidence="8">
    <location>
        <position position="5"/>
    </location>
    <ligand>
        <name>Mg(2+)</name>
        <dbReference type="ChEBI" id="CHEBI:18420"/>
    </ligand>
</feature>
<dbReference type="GO" id="GO:0004540">
    <property type="term" value="F:RNA nuclease activity"/>
    <property type="evidence" value="ECO:0007669"/>
    <property type="project" value="InterPro"/>
</dbReference>
<reference evidence="10 11" key="1">
    <citation type="submission" date="2020-07" db="EMBL/GenBank/DDBJ databases">
        <title>Complete genome sequence for Sandaracinobacter sp. M6.</title>
        <authorList>
            <person name="Tang Y."/>
            <person name="Liu Q."/>
            <person name="Guo Z."/>
            <person name="Lei P."/>
            <person name="Huang B."/>
        </authorList>
    </citation>
    <scope>NUCLEOTIDE SEQUENCE [LARGE SCALE GENOMIC DNA]</scope>
    <source>
        <strain evidence="10 11">M6</strain>
    </source>
</reference>
<dbReference type="GO" id="GO:0090729">
    <property type="term" value="F:toxin activity"/>
    <property type="evidence" value="ECO:0007669"/>
    <property type="project" value="UniProtKB-KW"/>
</dbReference>
<dbReference type="InterPro" id="IPR022907">
    <property type="entry name" value="VapC_family"/>
</dbReference>
<dbReference type="EMBL" id="CP059851">
    <property type="protein sequence ID" value="QMW22587.1"/>
    <property type="molecule type" value="Genomic_DNA"/>
</dbReference>
<comment type="cofactor">
    <cofactor evidence="1 8">
        <name>Mg(2+)</name>
        <dbReference type="ChEBI" id="CHEBI:18420"/>
    </cofactor>
</comment>
<dbReference type="InterPro" id="IPR050556">
    <property type="entry name" value="Type_II_TA_system_RNase"/>
</dbReference>
<dbReference type="GO" id="GO:0016787">
    <property type="term" value="F:hydrolase activity"/>
    <property type="evidence" value="ECO:0007669"/>
    <property type="project" value="UniProtKB-KW"/>
</dbReference>
<feature type="domain" description="PIN" evidence="9">
    <location>
        <begin position="2"/>
        <end position="122"/>
    </location>
</feature>
<keyword evidence="8" id="KW-0800">Toxin</keyword>
<protein>
    <recommendedName>
        <fullName evidence="8">Ribonuclease VapC</fullName>
        <shortName evidence="8">RNase VapC</shortName>
        <ecNumber evidence="8">3.1.-.-</ecNumber>
    </recommendedName>
    <alternativeName>
        <fullName evidence="8">Toxin VapC</fullName>
    </alternativeName>
</protein>
<dbReference type="InterPro" id="IPR002716">
    <property type="entry name" value="PIN_dom"/>
</dbReference>
<gene>
    <name evidence="8" type="primary">vapC</name>
    <name evidence="10" type="ORF">H3309_14915</name>
</gene>
<dbReference type="KEGG" id="sand:H3309_14915"/>
<dbReference type="PANTHER" id="PTHR33653:SF1">
    <property type="entry name" value="RIBONUCLEASE VAPC2"/>
    <property type="match status" value="1"/>
</dbReference>
<evidence type="ECO:0000256" key="1">
    <source>
        <dbReference type="ARBA" id="ARBA00001946"/>
    </source>
</evidence>
<evidence type="ECO:0000256" key="5">
    <source>
        <dbReference type="ARBA" id="ARBA00022801"/>
    </source>
</evidence>